<reference evidence="4 5" key="1">
    <citation type="journal article" date="2020" name="Nature">
        <title>Six reference-quality genomes reveal evolution of bat adaptations.</title>
        <authorList>
            <person name="Jebb D."/>
            <person name="Huang Z."/>
            <person name="Pippel M."/>
            <person name="Hughes G.M."/>
            <person name="Lavrichenko K."/>
            <person name="Devanna P."/>
            <person name="Winkler S."/>
            <person name="Jermiin L.S."/>
            <person name="Skirmuntt E.C."/>
            <person name="Katzourakis A."/>
            <person name="Burkitt-Gray L."/>
            <person name="Ray D.A."/>
            <person name="Sullivan K.A.M."/>
            <person name="Roscito J.G."/>
            <person name="Kirilenko B.M."/>
            <person name="Davalos L.M."/>
            <person name="Corthals A.P."/>
            <person name="Power M.L."/>
            <person name="Jones G."/>
            <person name="Ransome R.D."/>
            <person name="Dechmann D.K.N."/>
            <person name="Locatelli A.G."/>
            <person name="Puechmaille S.J."/>
            <person name="Fedrigo O."/>
            <person name="Jarvis E.D."/>
            <person name="Hiller M."/>
            <person name="Vernes S.C."/>
            <person name="Myers E.W."/>
            <person name="Teeling E.C."/>
        </authorList>
    </citation>
    <scope>NUCLEOTIDE SEQUENCE [LARGE SCALE GENOMIC DNA]</scope>
    <source>
        <strain evidence="4">MMolMol1</strain>
        <tissue evidence="4">Muscle</tissue>
    </source>
</reference>
<feature type="region of interest" description="Disordered" evidence="2">
    <location>
        <begin position="32"/>
        <end position="156"/>
    </location>
</feature>
<dbReference type="InterPro" id="IPR052862">
    <property type="entry name" value="TNFR_superfamily_member_8"/>
</dbReference>
<dbReference type="PROSITE" id="PS50050">
    <property type="entry name" value="TNFR_NGFR_2"/>
    <property type="match status" value="1"/>
</dbReference>
<evidence type="ECO:0000259" key="3">
    <source>
        <dbReference type="PROSITE" id="PS50050"/>
    </source>
</evidence>
<keyword evidence="4" id="KW-0675">Receptor</keyword>
<evidence type="ECO:0000256" key="1">
    <source>
        <dbReference type="PROSITE-ProRule" id="PRU00206"/>
    </source>
</evidence>
<comment type="caution">
    <text evidence="4">The sequence shown here is derived from an EMBL/GenBank/DDBJ whole genome shotgun (WGS) entry which is preliminary data.</text>
</comment>
<dbReference type="AlphaFoldDB" id="A0A7J8FCH8"/>
<comment type="caution">
    <text evidence="1">Lacks conserved residue(s) required for the propagation of feature annotation.</text>
</comment>
<keyword evidence="5" id="KW-1185">Reference proteome</keyword>
<gene>
    <name evidence="4" type="ORF">HJG59_018546</name>
</gene>
<dbReference type="CDD" id="cd13409">
    <property type="entry name" value="TNFRSF8"/>
    <property type="match status" value="1"/>
</dbReference>
<evidence type="ECO:0000313" key="5">
    <source>
        <dbReference type="Proteomes" id="UP000550707"/>
    </source>
</evidence>
<dbReference type="SUPFAM" id="SSF57586">
    <property type="entry name" value="TNF receptor-like"/>
    <property type="match status" value="1"/>
</dbReference>
<dbReference type="Proteomes" id="UP000550707">
    <property type="component" value="Unassembled WGS sequence"/>
</dbReference>
<dbReference type="EMBL" id="JACASF010000012">
    <property type="protein sequence ID" value="KAF6445443.1"/>
    <property type="molecule type" value="Genomic_DNA"/>
</dbReference>
<feature type="compositionally biased region" description="Polar residues" evidence="2">
    <location>
        <begin position="103"/>
        <end position="120"/>
    </location>
</feature>
<dbReference type="SMART" id="SM00208">
    <property type="entry name" value="TNFR"/>
    <property type="match status" value="1"/>
</dbReference>
<sequence length="274" mass="29373">MPGWHVLSHVSRPLLCPLRPPLRLLRRDDCQVSGGDGQRGEKGHRSCVGGTQSTCQKGRMGRRGFGLQPRRGTAERDTICESPSPGASPDCGTSPEDCKAPASGTSPQAMPIPTSASSRARTMLLGEDTPRAPEDDAKMMRAPNSLSSEGKPSLDPGLSPQHLCPLGSADCRKQCEPDYYLDRDGRCTACVSCSGGDLVEKTPCTWNSSRVCECRPGMFCVTSATNSCARCTACPIIDPEVATKLQGEQLHPYPRAEVCVPQLCLSHPHRANDL</sequence>
<dbReference type="Gene3D" id="2.10.50.10">
    <property type="entry name" value="Tumor Necrosis Factor Receptor, subunit A, domain 2"/>
    <property type="match status" value="1"/>
</dbReference>
<dbReference type="PANTHER" id="PTHR47497:SF1">
    <property type="entry name" value="TUMOR NECROSIS FACTOR RECEPTOR SUPERFAMILY MEMBER 8"/>
    <property type="match status" value="1"/>
</dbReference>
<dbReference type="InterPro" id="IPR034002">
    <property type="entry name" value="TNFRSF8_N"/>
</dbReference>
<organism evidence="4 5">
    <name type="scientific">Molossus molossus</name>
    <name type="common">Pallas' mastiff bat</name>
    <name type="synonym">Vespertilio molossus</name>
    <dbReference type="NCBI Taxonomy" id="27622"/>
    <lineage>
        <taxon>Eukaryota</taxon>
        <taxon>Metazoa</taxon>
        <taxon>Chordata</taxon>
        <taxon>Craniata</taxon>
        <taxon>Vertebrata</taxon>
        <taxon>Euteleostomi</taxon>
        <taxon>Mammalia</taxon>
        <taxon>Eutheria</taxon>
        <taxon>Laurasiatheria</taxon>
        <taxon>Chiroptera</taxon>
        <taxon>Yangochiroptera</taxon>
        <taxon>Molossidae</taxon>
        <taxon>Molossus</taxon>
    </lineage>
</organism>
<dbReference type="PANTHER" id="PTHR47497">
    <property type="entry name" value="TUMOR NECROSIS FACTOR RECEPTOR SUPERFAMILY MEMBER 8"/>
    <property type="match status" value="1"/>
</dbReference>
<dbReference type="InterPro" id="IPR001368">
    <property type="entry name" value="TNFR/NGFR_Cys_rich_reg"/>
</dbReference>
<feature type="repeat" description="TNFR-Cys" evidence="1">
    <location>
        <begin position="174"/>
        <end position="212"/>
    </location>
</feature>
<name>A0A7J8FCH8_MOLMO</name>
<feature type="compositionally biased region" description="Basic and acidic residues" evidence="2">
    <location>
        <begin position="128"/>
        <end position="139"/>
    </location>
</feature>
<dbReference type="PROSITE" id="PS00652">
    <property type="entry name" value="TNFR_NGFR_1"/>
    <property type="match status" value="1"/>
</dbReference>
<evidence type="ECO:0000313" key="4">
    <source>
        <dbReference type="EMBL" id="KAF6445443.1"/>
    </source>
</evidence>
<dbReference type="Pfam" id="PF00020">
    <property type="entry name" value="TNFR_c6"/>
    <property type="match status" value="1"/>
</dbReference>
<evidence type="ECO:0000256" key="2">
    <source>
        <dbReference type="SAM" id="MobiDB-lite"/>
    </source>
</evidence>
<proteinExistence type="predicted"/>
<feature type="domain" description="TNFR-Cys" evidence="3">
    <location>
        <begin position="174"/>
        <end position="212"/>
    </location>
</feature>
<protein>
    <submittedName>
        <fullName evidence="4">TNF receptor superfamily member 8</fullName>
    </submittedName>
</protein>
<accession>A0A7J8FCH8</accession>